<protein>
    <submittedName>
        <fullName evidence="3">Uncharacterized protein</fullName>
    </submittedName>
</protein>
<evidence type="ECO:0000256" key="2">
    <source>
        <dbReference type="SAM" id="SignalP"/>
    </source>
</evidence>
<keyword evidence="1" id="KW-0472">Membrane</keyword>
<feature type="signal peptide" evidence="2">
    <location>
        <begin position="1"/>
        <end position="23"/>
    </location>
</feature>
<feature type="transmembrane region" description="Helical" evidence="1">
    <location>
        <begin position="73"/>
        <end position="97"/>
    </location>
</feature>
<keyword evidence="1" id="KW-0812">Transmembrane</keyword>
<proteinExistence type="predicted"/>
<accession>A0A5C3MQR2</accession>
<dbReference type="EMBL" id="ML213525">
    <property type="protein sequence ID" value="TFK47165.1"/>
    <property type="molecule type" value="Genomic_DNA"/>
</dbReference>
<reference evidence="3 4" key="1">
    <citation type="journal article" date="2019" name="Nat. Ecol. Evol.">
        <title>Megaphylogeny resolves global patterns of mushroom evolution.</title>
        <authorList>
            <person name="Varga T."/>
            <person name="Krizsan K."/>
            <person name="Foldi C."/>
            <person name="Dima B."/>
            <person name="Sanchez-Garcia M."/>
            <person name="Sanchez-Ramirez S."/>
            <person name="Szollosi G.J."/>
            <person name="Szarkandi J.G."/>
            <person name="Papp V."/>
            <person name="Albert L."/>
            <person name="Andreopoulos W."/>
            <person name="Angelini C."/>
            <person name="Antonin V."/>
            <person name="Barry K.W."/>
            <person name="Bougher N.L."/>
            <person name="Buchanan P."/>
            <person name="Buyck B."/>
            <person name="Bense V."/>
            <person name="Catcheside P."/>
            <person name="Chovatia M."/>
            <person name="Cooper J."/>
            <person name="Damon W."/>
            <person name="Desjardin D."/>
            <person name="Finy P."/>
            <person name="Geml J."/>
            <person name="Haridas S."/>
            <person name="Hughes K."/>
            <person name="Justo A."/>
            <person name="Karasinski D."/>
            <person name="Kautmanova I."/>
            <person name="Kiss B."/>
            <person name="Kocsube S."/>
            <person name="Kotiranta H."/>
            <person name="LaButti K.M."/>
            <person name="Lechner B.E."/>
            <person name="Liimatainen K."/>
            <person name="Lipzen A."/>
            <person name="Lukacs Z."/>
            <person name="Mihaltcheva S."/>
            <person name="Morgado L.N."/>
            <person name="Niskanen T."/>
            <person name="Noordeloos M.E."/>
            <person name="Ohm R.A."/>
            <person name="Ortiz-Santana B."/>
            <person name="Ovrebo C."/>
            <person name="Racz N."/>
            <person name="Riley R."/>
            <person name="Savchenko A."/>
            <person name="Shiryaev A."/>
            <person name="Soop K."/>
            <person name="Spirin V."/>
            <person name="Szebenyi C."/>
            <person name="Tomsovsky M."/>
            <person name="Tulloss R.E."/>
            <person name="Uehling J."/>
            <person name="Grigoriev I.V."/>
            <person name="Vagvolgyi C."/>
            <person name="Papp T."/>
            <person name="Martin F.M."/>
            <person name="Miettinen O."/>
            <person name="Hibbett D.S."/>
            <person name="Nagy L.G."/>
        </authorList>
    </citation>
    <scope>NUCLEOTIDE SEQUENCE [LARGE SCALE GENOMIC DNA]</scope>
    <source>
        <strain evidence="3 4">OMC1185</strain>
    </source>
</reference>
<organism evidence="3 4">
    <name type="scientific">Heliocybe sulcata</name>
    <dbReference type="NCBI Taxonomy" id="5364"/>
    <lineage>
        <taxon>Eukaryota</taxon>
        <taxon>Fungi</taxon>
        <taxon>Dikarya</taxon>
        <taxon>Basidiomycota</taxon>
        <taxon>Agaricomycotina</taxon>
        <taxon>Agaricomycetes</taxon>
        <taxon>Gloeophyllales</taxon>
        <taxon>Gloeophyllaceae</taxon>
        <taxon>Heliocybe</taxon>
    </lineage>
</organism>
<evidence type="ECO:0000256" key="1">
    <source>
        <dbReference type="SAM" id="Phobius"/>
    </source>
</evidence>
<evidence type="ECO:0000313" key="4">
    <source>
        <dbReference type="Proteomes" id="UP000305948"/>
    </source>
</evidence>
<feature type="chain" id="PRO_5022704985" evidence="2">
    <location>
        <begin position="24"/>
        <end position="113"/>
    </location>
</feature>
<sequence>MSWMILAAQRHLDALSLLARILAFKAVQELTGLLLLANTMPPLGLCCDLGVDSVKFSSSPSSLQEFSDVIRPILALMATCIWSGLYIAWIGSTLAVLCKFFGTWITQCLRPSV</sequence>
<gene>
    <name evidence="3" type="ORF">OE88DRAFT_823329</name>
</gene>
<keyword evidence="2" id="KW-0732">Signal</keyword>
<name>A0A5C3MQR2_9AGAM</name>
<evidence type="ECO:0000313" key="3">
    <source>
        <dbReference type="EMBL" id="TFK47165.1"/>
    </source>
</evidence>
<dbReference type="AlphaFoldDB" id="A0A5C3MQR2"/>
<dbReference type="Proteomes" id="UP000305948">
    <property type="component" value="Unassembled WGS sequence"/>
</dbReference>
<keyword evidence="4" id="KW-1185">Reference proteome</keyword>
<keyword evidence="1" id="KW-1133">Transmembrane helix</keyword>